<gene>
    <name evidence="3" type="ORF">CO192_07675</name>
    <name evidence="4" type="ORF">EAO82_15450</name>
</gene>
<evidence type="ECO:0000313" key="5">
    <source>
        <dbReference type="Proteomes" id="UP000243750"/>
    </source>
</evidence>
<dbReference type="Proteomes" id="UP000243750">
    <property type="component" value="Unassembled WGS sequence"/>
</dbReference>
<protein>
    <submittedName>
        <fullName evidence="3">Antitoxin</fullName>
    </submittedName>
    <submittedName>
        <fullName evidence="4">DUF2384 domain-containing protein</fullName>
    </submittedName>
</protein>
<reference evidence="4 6" key="2">
    <citation type="submission" date="2018-10" db="EMBL/GenBank/DDBJ databases">
        <title>Complete genome sequence of Pseudomonas pelagia strain Kongs-67.</title>
        <authorList>
            <person name="Sinha R.K."/>
            <person name="Krishnan K."/>
        </authorList>
    </citation>
    <scope>NUCLEOTIDE SEQUENCE [LARGE SCALE GENOMIC DNA]</scope>
    <source>
        <strain evidence="4 6">Kongs-67</strain>
    </source>
</reference>
<dbReference type="Proteomes" id="UP000344571">
    <property type="component" value="Chromosome"/>
</dbReference>
<dbReference type="Pfam" id="PF09722">
    <property type="entry name" value="Xre_MbcA_ParS_C"/>
    <property type="match status" value="1"/>
</dbReference>
<dbReference type="AlphaFoldDB" id="A0AA91Z6D7"/>
<feature type="domain" description="Antitoxin Xre-like helix-turn-helix" evidence="2">
    <location>
        <begin position="34"/>
        <end position="95"/>
    </location>
</feature>
<reference evidence="3 5" key="1">
    <citation type="submission" date="2017-09" db="EMBL/GenBank/DDBJ databases">
        <title>Bacterial and phytoplankton interrelationship in Kongsfjorden, an Arctic fjord.</title>
        <authorList>
            <person name="Sinha R."/>
            <person name="Krishnan K."/>
        </authorList>
    </citation>
    <scope>NUCLEOTIDE SEQUENCE [LARGE SCALE GENOMIC DNA]</scope>
    <source>
        <strain evidence="3 5">58</strain>
    </source>
</reference>
<proteinExistence type="predicted"/>
<evidence type="ECO:0000313" key="3">
    <source>
        <dbReference type="EMBL" id="PCC99977.1"/>
    </source>
</evidence>
<dbReference type="NCBIfam" id="TIGR02293">
    <property type="entry name" value="TAS_TIGR02293"/>
    <property type="match status" value="1"/>
</dbReference>
<dbReference type="InterPro" id="IPR024467">
    <property type="entry name" value="Xre/MbcA/ParS-like_toxin-bd"/>
</dbReference>
<dbReference type="EMBL" id="CP033116">
    <property type="protein sequence ID" value="QFY57639.1"/>
    <property type="molecule type" value="Genomic_DNA"/>
</dbReference>
<dbReference type="Pfam" id="PF20432">
    <property type="entry name" value="Xre-like-HTH"/>
    <property type="match status" value="1"/>
</dbReference>
<organism evidence="3 5">
    <name type="scientific">Halopseudomonas pelagia</name>
    <dbReference type="NCBI Taxonomy" id="553151"/>
    <lineage>
        <taxon>Bacteria</taxon>
        <taxon>Pseudomonadati</taxon>
        <taxon>Pseudomonadota</taxon>
        <taxon>Gammaproteobacteria</taxon>
        <taxon>Pseudomonadales</taxon>
        <taxon>Pseudomonadaceae</taxon>
        <taxon>Halopseudomonas</taxon>
    </lineage>
</organism>
<evidence type="ECO:0000313" key="4">
    <source>
        <dbReference type="EMBL" id="QFY57639.1"/>
    </source>
</evidence>
<dbReference type="InterPro" id="IPR011979">
    <property type="entry name" value="Antitox_Xre"/>
</dbReference>
<name>A0AA91Z6D7_9GAMM</name>
<accession>A0AA91Z6D7</accession>
<feature type="domain" description="Antitoxin Xre/MbcA/ParS-like toxin-binding" evidence="1">
    <location>
        <begin position="101"/>
        <end position="150"/>
    </location>
</feature>
<dbReference type="RefSeq" id="WP_096346030.1">
    <property type="nucleotide sequence ID" value="NZ_CP033116.1"/>
</dbReference>
<evidence type="ECO:0000313" key="6">
    <source>
        <dbReference type="Proteomes" id="UP000344571"/>
    </source>
</evidence>
<evidence type="ECO:0000259" key="2">
    <source>
        <dbReference type="Pfam" id="PF20432"/>
    </source>
</evidence>
<dbReference type="InterPro" id="IPR046847">
    <property type="entry name" value="Xre-like_HTH"/>
</dbReference>
<dbReference type="EMBL" id="NWMT01000085">
    <property type="protein sequence ID" value="PCC99977.1"/>
    <property type="molecule type" value="Genomic_DNA"/>
</dbReference>
<sequence length="153" mass="16977">MIDLPEHFKAIPVLSTNVSFWQAAESMAELKEIERIAMIRKGLPPETIQMTLVALNINQNMLCRALNLAIATVKRRLKDGKPLDSMASERIVRLMQVALLARVLFERDEYAAQWLSTPNDALGGEPPVSLCDTELGGRQVRRILHAIESGSAA</sequence>
<evidence type="ECO:0000259" key="1">
    <source>
        <dbReference type="Pfam" id="PF09722"/>
    </source>
</evidence>
<dbReference type="GO" id="GO:0003677">
    <property type="term" value="F:DNA binding"/>
    <property type="evidence" value="ECO:0007669"/>
    <property type="project" value="InterPro"/>
</dbReference>
<keyword evidence="6" id="KW-1185">Reference proteome</keyword>